<dbReference type="SUPFAM" id="SSF64484">
    <property type="entry name" value="beta and beta-prime subunits of DNA dependent RNA-polymerase"/>
    <property type="match status" value="1"/>
</dbReference>
<keyword evidence="2" id="KW-0804">Transcription</keyword>
<feature type="transmembrane region" description="Helical" evidence="1">
    <location>
        <begin position="139"/>
        <end position="160"/>
    </location>
</feature>
<feature type="transmembrane region" description="Helical" evidence="1">
    <location>
        <begin position="166"/>
        <end position="185"/>
    </location>
</feature>
<feature type="transmembrane region" description="Helical" evidence="1">
    <location>
        <begin position="14"/>
        <end position="30"/>
    </location>
</feature>
<dbReference type="EMBL" id="MN481613">
    <property type="protein sequence ID" value="QKG04110.1"/>
    <property type="molecule type" value="Genomic_DNA"/>
</dbReference>
<keyword evidence="1" id="KW-0812">Transmembrane</keyword>
<name>A0A6M8NYE5_BABGI</name>
<reference evidence="2" key="1">
    <citation type="journal article" date="2020" name="Parasit. Vectors">
        <title>Annotation and characterization of Babesia gibsoni apicoplast genome.</title>
        <authorList>
            <person name="Liu Q."/>
            <person name="Yu L."/>
            <person name="Jiang F."/>
            <person name="Li M."/>
            <person name="Zhan X."/>
            <person name="Huang Y."/>
            <person name="Wang S."/>
            <person name="Du X."/>
            <person name="He L."/>
            <person name="Zhao J."/>
        </authorList>
    </citation>
    <scope>NUCLEOTIDE SEQUENCE</scope>
    <source>
        <strain evidence="2">Wuhan</strain>
    </source>
</reference>
<sequence length="347" mass="42927">MFNIKEYNTIYKSYLNYILYNLYSLFFNIIKYKNKKKSTKQLKIYFNILSFKSISNLSYNNYYLLKNLNLYYTISIPIKINFISTIKTFNINYNIINIPKINQIGDILLNGYNRTSILYLKTTIKYINFRFNNNIYTKYLIYLSNFNYLYIYIYNFKYIYIYINKFYYINIYLTYFNIYNNYIYLNIYNIINLFNKYYNIINNNLIYNINIKEYIYKIFFNDIIYIIKKFINIKYNKIIKLDSDNIINKNIYSIYNNIFNLFKKSINLSKFIKYFKYLFNNFIIYSEKSNISIFREYFLLNPSLHYTNQLNLLAYLHNKFKLNIFGYSNKLNDKFIIPKNLRNIQYN</sequence>
<dbReference type="AlphaFoldDB" id="A0A6M8NYE5"/>
<keyword evidence="1" id="KW-0472">Membrane</keyword>
<keyword evidence="1" id="KW-1133">Transmembrane helix</keyword>
<dbReference type="GO" id="GO:0000428">
    <property type="term" value="C:DNA-directed RNA polymerase complex"/>
    <property type="evidence" value="ECO:0007669"/>
    <property type="project" value="UniProtKB-KW"/>
</dbReference>
<organism evidence="2">
    <name type="scientific">Babesia gibsoni</name>
    <dbReference type="NCBI Taxonomy" id="33632"/>
    <lineage>
        <taxon>Eukaryota</taxon>
        <taxon>Sar</taxon>
        <taxon>Alveolata</taxon>
        <taxon>Apicomplexa</taxon>
        <taxon>Aconoidasida</taxon>
        <taxon>Piroplasmida</taxon>
        <taxon>Babesiidae</taxon>
        <taxon>Babesia</taxon>
    </lineage>
</organism>
<proteinExistence type="predicted"/>
<evidence type="ECO:0000256" key="1">
    <source>
        <dbReference type="SAM" id="Phobius"/>
    </source>
</evidence>
<protein>
    <submittedName>
        <fullName evidence="2">DNA-directed RNA polymerase subunit beta</fullName>
    </submittedName>
</protein>
<accession>A0A6M8NYE5</accession>
<gene>
    <name evidence="2" type="primary">RpoB2</name>
</gene>
<keyword evidence="2" id="KW-0240">DNA-directed RNA polymerase</keyword>
<evidence type="ECO:0000313" key="2">
    <source>
        <dbReference type="EMBL" id="QKG04110.1"/>
    </source>
</evidence>